<gene>
    <name evidence="1" type="ORF">HYPSUDRAFT_100251</name>
</gene>
<dbReference type="AlphaFoldDB" id="A0A0D2P5K9"/>
<accession>A0A0D2P5K9</accession>
<dbReference type="OrthoDB" id="3208495at2759"/>
<reference evidence="2" key="1">
    <citation type="submission" date="2014-04" db="EMBL/GenBank/DDBJ databases">
        <title>Evolutionary Origins and Diversification of the Mycorrhizal Mutualists.</title>
        <authorList>
            <consortium name="DOE Joint Genome Institute"/>
            <consortium name="Mycorrhizal Genomics Consortium"/>
            <person name="Kohler A."/>
            <person name="Kuo A."/>
            <person name="Nagy L.G."/>
            <person name="Floudas D."/>
            <person name="Copeland A."/>
            <person name="Barry K.W."/>
            <person name="Cichocki N."/>
            <person name="Veneault-Fourrey C."/>
            <person name="LaButti K."/>
            <person name="Lindquist E.A."/>
            <person name="Lipzen A."/>
            <person name="Lundell T."/>
            <person name="Morin E."/>
            <person name="Murat C."/>
            <person name="Riley R."/>
            <person name="Ohm R."/>
            <person name="Sun H."/>
            <person name="Tunlid A."/>
            <person name="Henrissat B."/>
            <person name="Grigoriev I.V."/>
            <person name="Hibbett D.S."/>
            <person name="Martin F."/>
        </authorList>
    </citation>
    <scope>NUCLEOTIDE SEQUENCE [LARGE SCALE GENOMIC DNA]</scope>
    <source>
        <strain evidence="2">FD-334 SS-4</strain>
    </source>
</reference>
<feature type="non-terminal residue" evidence="1">
    <location>
        <position position="290"/>
    </location>
</feature>
<dbReference type="OMA" id="CNIFGLF"/>
<sequence length="290" mass="32576">GPSELLCLACGRNFAQSNAYSTHIRSCRPQRKRMASALELAKEAYMRKKSRTALNPPEEEQLPQLNLQPAEPPVDVKKRLPLRYRVDLPVQLPGLPPPFVAEPVVSVSSIPILISTGSHQVQLPTRQILKSPCNIFGLFRQYFTVNFPSHDPESELQFSDVSPSTSDGDKVEPLSTKLFQPYPNKNAFLLGEWYWNGGLQKSKEDFKNLMNIISDESFVPADIRDVPWDSLNARLGDSPDSEGSWFDQPDAGWKETTITLSIPFSKNALNPGLQPYTFPPFRHRSIVSVL</sequence>
<dbReference type="STRING" id="945553.A0A0D2P5K9"/>
<protein>
    <submittedName>
        <fullName evidence="1">Uncharacterized protein</fullName>
    </submittedName>
</protein>
<organism evidence="1 2">
    <name type="scientific">Hypholoma sublateritium (strain FD-334 SS-4)</name>
    <dbReference type="NCBI Taxonomy" id="945553"/>
    <lineage>
        <taxon>Eukaryota</taxon>
        <taxon>Fungi</taxon>
        <taxon>Dikarya</taxon>
        <taxon>Basidiomycota</taxon>
        <taxon>Agaricomycotina</taxon>
        <taxon>Agaricomycetes</taxon>
        <taxon>Agaricomycetidae</taxon>
        <taxon>Agaricales</taxon>
        <taxon>Agaricineae</taxon>
        <taxon>Strophariaceae</taxon>
        <taxon>Hypholoma</taxon>
    </lineage>
</organism>
<proteinExistence type="predicted"/>
<dbReference type="EMBL" id="KN817637">
    <property type="protein sequence ID" value="KJA15705.1"/>
    <property type="molecule type" value="Genomic_DNA"/>
</dbReference>
<evidence type="ECO:0000313" key="2">
    <source>
        <dbReference type="Proteomes" id="UP000054270"/>
    </source>
</evidence>
<dbReference type="Proteomes" id="UP000054270">
    <property type="component" value="Unassembled WGS sequence"/>
</dbReference>
<keyword evidence="2" id="KW-1185">Reference proteome</keyword>
<feature type="non-terminal residue" evidence="1">
    <location>
        <position position="1"/>
    </location>
</feature>
<evidence type="ECO:0000313" key="1">
    <source>
        <dbReference type="EMBL" id="KJA15705.1"/>
    </source>
</evidence>
<name>A0A0D2P5K9_HYPSF</name>